<keyword evidence="2" id="KW-1185">Reference proteome</keyword>
<dbReference type="InterPro" id="IPR011162">
    <property type="entry name" value="MHC_I/II-like_Ag-recog"/>
</dbReference>
<reference evidence="3" key="1">
    <citation type="submission" date="2025-08" db="UniProtKB">
        <authorList>
            <consortium name="RefSeq"/>
        </authorList>
    </citation>
    <scope>IDENTIFICATION</scope>
    <source>
        <tissue evidence="3">Muscle</tissue>
    </source>
</reference>
<proteinExistence type="predicted"/>
<dbReference type="SUPFAM" id="SSF54452">
    <property type="entry name" value="MHC antigen-recognition domain"/>
    <property type="match status" value="1"/>
</dbReference>
<evidence type="ECO:0000313" key="2">
    <source>
        <dbReference type="Proteomes" id="UP000504628"/>
    </source>
</evidence>
<dbReference type="InterPro" id="IPR037055">
    <property type="entry name" value="MHC_I-like_Ag-recog_sf"/>
</dbReference>
<gene>
    <name evidence="3" type="primary">LOC118499956</name>
</gene>
<dbReference type="Proteomes" id="UP000504628">
    <property type="component" value="Chromosome 4"/>
</dbReference>
<dbReference type="Gene3D" id="3.30.500.10">
    <property type="entry name" value="MHC class I-like antigen recognition-like"/>
    <property type="match status" value="1"/>
</dbReference>
<name>A0A7E6DHJ4_9CHIR</name>
<dbReference type="RefSeq" id="XP_035878503.1">
    <property type="nucleotide sequence ID" value="XM_036022610.1"/>
</dbReference>
<dbReference type="InParanoid" id="A0A7E6DHJ4"/>
<organism evidence="2 3">
    <name type="scientific">Phyllostomus discolor</name>
    <name type="common">pale spear-nosed bat</name>
    <dbReference type="NCBI Taxonomy" id="89673"/>
    <lineage>
        <taxon>Eukaryota</taxon>
        <taxon>Metazoa</taxon>
        <taxon>Chordata</taxon>
        <taxon>Craniata</taxon>
        <taxon>Vertebrata</taxon>
        <taxon>Euteleostomi</taxon>
        <taxon>Mammalia</taxon>
        <taxon>Eutheria</taxon>
        <taxon>Laurasiatheria</taxon>
        <taxon>Chiroptera</taxon>
        <taxon>Yangochiroptera</taxon>
        <taxon>Phyllostomidae</taxon>
        <taxon>Phyllostominae</taxon>
        <taxon>Phyllostomus</taxon>
    </lineage>
</organism>
<dbReference type="OrthoDB" id="9836934at2759"/>
<keyword evidence="1" id="KW-0325">Glycoprotein</keyword>
<accession>A0A7E6DHJ4</accession>
<dbReference type="AlphaFoldDB" id="A0A7E6DHJ4"/>
<evidence type="ECO:0000313" key="3">
    <source>
        <dbReference type="RefSeq" id="XP_035878503.1"/>
    </source>
</evidence>
<evidence type="ECO:0000256" key="1">
    <source>
        <dbReference type="ARBA" id="ARBA00023180"/>
    </source>
</evidence>
<sequence>MMLSSTEAWNQQCEHWTELFPELQKALLDNQKNIGEAFGRDALSLQGSMMCEQESNGRRKTFWEFGFKGQMCLRFDSKSRRWAELHPGCSSLKDTLDDNSDISRCLGWISNGNCVKLLNQSTVLNTKAAPIMATTTAPAPAPSKAVIIKDNIALILTLIFKMLLRSSSECGVVPHVSLLVGHLSIMSSCSPVTLQELQPLQPPEDCGATEEATCIFSTRGIESFCTFFGHLLSEQELASGFPMDPPQQQVGAIAQGCAKS</sequence>
<dbReference type="GeneID" id="118499956"/>
<protein>
    <submittedName>
        <fullName evidence="3">UL16-binding protein 6-like</fullName>
    </submittedName>
</protein>
<dbReference type="KEGG" id="pdic:118499956"/>